<evidence type="ECO:0000256" key="4">
    <source>
        <dbReference type="ARBA" id="ARBA00023180"/>
    </source>
</evidence>
<dbReference type="GO" id="GO:0008061">
    <property type="term" value="F:chitin binding"/>
    <property type="evidence" value="ECO:0007669"/>
    <property type="project" value="InterPro"/>
</dbReference>
<keyword evidence="3 7" id="KW-0378">Hydrolase</keyword>
<comment type="caution">
    <text evidence="7">The sequence shown here is derived from an EMBL/GenBank/DDBJ whole genome shotgun (WGS) entry which is preliminary data.</text>
</comment>
<dbReference type="CDD" id="cd02879">
    <property type="entry name" value="GH18_plant_chitinase_class_V"/>
    <property type="match status" value="1"/>
</dbReference>
<name>A0A8T2EDS3_ARASU</name>
<dbReference type="EMBL" id="JAEFBJ010000004">
    <property type="protein sequence ID" value="KAG7621112.1"/>
    <property type="molecule type" value="Genomic_DNA"/>
</dbReference>
<dbReference type="GO" id="GO:0005576">
    <property type="term" value="C:extracellular region"/>
    <property type="evidence" value="ECO:0007669"/>
    <property type="project" value="TreeGrafter"/>
</dbReference>
<dbReference type="OrthoDB" id="1038128at2759"/>
<evidence type="ECO:0000256" key="5">
    <source>
        <dbReference type="ARBA" id="ARBA00023295"/>
    </source>
</evidence>
<dbReference type="GO" id="GO:0006032">
    <property type="term" value="P:chitin catabolic process"/>
    <property type="evidence" value="ECO:0007669"/>
    <property type="project" value="TreeGrafter"/>
</dbReference>
<dbReference type="PROSITE" id="PS51910">
    <property type="entry name" value="GH18_2"/>
    <property type="match status" value="1"/>
</dbReference>
<keyword evidence="2" id="KW-0732">Signal</keyword>
<dbReference type="GO" id="GO:0005975">
    <property type="term" value="P:carbohydrate metabolic process"/>
    <property type="evidence" value="ECO:0007669"/>
    <property type="project" value="InterPro"/>
</dbReference>
<sequence>MSESDVVKASYWFPATDFPATDIDSSLFTHLFCTFADLEAESYEITIATWNQAPFHAFTETVQQRNPHVKTLLSIGGGNADKDAFASMASNPDSRASFIQSTITVARSYGFHGLDLDWEYPRNEEEMYDFGKLLEEWRSAVEAESNSSGTTALILTAAVYYSSNYQGVPYPVLAISNSLDWINLMAYDFYGPGWSTVTGPPASLYLPTDGRSGDSGVRDWTEAGLPAKKAVLGFPYYGWAWTLADPDVNGYDANTTGPAISDDGEISYRQLQTWIVDNGATKVHDDMMVGDYCYAGTTWIGYDSEKSIVTKVIYAKQKGLLGYFSWHVGGDDNSELSSADTTGPAISSDGEISFRQLKTWIVENGATTVHDEMMVGDYCYAGTTWIGYGSEKSILTKVRYAKQKGLLGLLFIARWRWRHLETLSLVRSSPYHIHTFLFFLRTYYQARPTVESLAYHVLCTEENIIDV</sequence>
<protein>
    <submittedName>
        <fullName evidence="7">Glycoside hydrolase family 18 catalytic domain</fullName>
    </submittedName>
</protein>
<accession>A0A8T2EDS3</accession>
<proteinExistence type="inferred from homology"/>
<dbReference type="InterPro" id="IPR001223">
    <property type="entry name" value="Glyco_hydro18_cat"/>
</dbReference>
<dbReference type="PANTHER" id="PTHR11177:SF393">
    <property type="entry name" value="CHITINASE-LIKE PROTEIN-RELATED"/>
    <property type="match status" value="1"/>
</dbReference>
<comment type="similarity">
    <text evidence="1">Belongs to the glycosyl hydrolase 18 family. Chitinase class V subfamily.</text>
</comment>
<gene>
    <name evidence="7" type="ORF">ISN44_As04g020410</name>
</gene>
<evidence type="ECO:0000313" key="8">
    <source>
        <dbReference type="Proteomes" id="UP000694251"/>
    </source>
</evidence>
<dbReference type="SMART" id="SM00636">
    <property type="entry name" value="Glyco_18"/>
    <property type="match status" value="1"/>
</dbReference>
<reference evidence="7 8" key="1">
    <citation type="submission" date="2020-12" db="EMBL/GenBank/DDBJ databases">
        <title>Concerted genomic and epigenomic changes stabilize Arabidopsis allopolyploids.</title>
        <authorList>
            <person name="Chen Z."/>
        </authorList>
    </citation>
    <scope>NUCLEOTIDE SEQUENCE [LARGE SCALE GENOMIC DNA]</scope>
    <source>
        <strain evidence="7">As9502</strain>
        <tissue evidence="7">Leaf</tissue>
    </source>
</reference>
<keyword evidence="4" id="KW-0325">Glycoprotein</keyword>
<evidence type="ECO:0000256" key="2">
    <source>
        <dbReference type="ARBA" id="ARBA00022729"/>
    </source>
</evidence>
<organism evidence="7 8">
    <name type="scientific">Arabidopsis suecica</name>
    <name type="common">Swedish thale-cress</name>
    <name type="synonym">Cardaminopsis suecica</name>
    <dbReference type="NCBI Taxonomy" id="45249"/>
    <lineage>
        <taxon>Eukaryota</taxon>
        <taxon>Viridiplantae</taxon>
        <taxon>Streptophyta</taxon>
        <taxon>Embryophyta</taxon>
        <taxon>Tracheophyta</taxon>
        <taxon>Spermatophyta</taxon>
        <taxon>Magnoliopsida</taxon>
        <taxon>eudicotyledons</taxon>
        <taxon>Gunneridae</taxon>
        <taxon>Pentapetalae</taxon>
        <taxon>rosids</taxon>
        <taxon>malvids</taxon>
        <taxon>Brassicales</taxon>
        <taxon>Brassicaceae</taxon>
        <taxon>Camelineae</taxon>
        <taxon>Arabidopsis</taxon>
    </lineage>
</organism>
<dbReference type="AlphaFoldDB" id="A0A8T2EDS3"/>
<dbReference type="InterPro" id="IPR050314">
    <property type="entry name" value="Glycosyl_Hydrlase_18"/>
</dbReference>
<dbReference type="FunFam" id="3.10.50.10:FF:000003">
    <property type="entry name" value="Class V chitinase CHIT5b"/>
    <property type="match status" value="2"/>
</dbReference>
<feature type="domain" description="GH18" evidence="6">
    <location>
        <begin position="6"/>
        <end position="347"/>
    </location>
</feature>
<dbReference type="PANTHER" id="PTHR11177">
    <property type="entry name" value="CHITINASE"/>
    <property type="match status" value="1"/>
</dbReference>
<dbReference type="Pfam" id="PF00704">
    <property type="entry name" value="Glyco_hydro_18"/>
    <property type="match status" value="1"/>
</dbReference>
<dbReference type="InterPro" id="IPR011583">
    <property type="entry name" value="Chitinase_II/V-like_cat"/>
</dbReference>
<evidence type="ECO:0000256" key="1">
    <source>
        <dbReference type="ARBA" id="ARBA00008682"/>
    </source>
</evidence>
<evidence type="ECO:0000259" key="6">
    <source>
        <dbReference type="PROSITE" id="PS51910"/>
    </source>
</evidence>
<keyword evidence="5" id="KW-0326">Glycosidase</keyword>
<dbReference type="GO" id="GO:0004568">
    <property type="term" value="F:chitinase activity"/>
    <property type="evidence" value="ECO:0007669"/>
    <property type="project" value="TreeGrafter"/>
</dbReference>
<dbReference type="Proteomes" id="UP000694251">
    <property type="component" value="Chromosome 4"/>
</dbReference>
<keyword evidence="8" id="KW-1185">Reference proteome</keyword>
<dbReference type="FunFam" id="3.20.20.80:FF:000091">
    <property type="entry name" value="Class V chitinase CHIT5"/>
    <property type="match status" value="1"/>
</dbReference>
<evidence type="ECO:0000256" key="3">
    <source>
        <dbReference type="ARBA" id="ARBA00022801"/>
    </source>
</evidence>
<evidence type="ECO:0000313" key="7">
    <source>
        <dbReference type="EMBL" id="KAG7621112.1"/>
    </source>
</evidence>